<dbReference type="InterPro" id="IPR044213">
    <property type="entry name" value="At2g44920-like"/>
</dbReference>
<gene>
    <name evidence="1" type="ORF">CTAYLR_006897</name>
</gene>
<dbReference type="InterPro" id="IPR001646">
    <property type="entry name" value="5peptide_repeat"/>
</dbReference>
<dbReference type="PANTHER" id="PTHR47200">
    <property type="entry name" value="THYLAKOID LUMENAL 15 KDA PROTEIN 1, CHLOROPLASTIC"/>
    <property type="match status" value="1"/>
</dbReference>
<evidence type="ECO:0000313" key="2">
    <source>
        <dbReference type="Proteomes" id="UP001230188"/>
    </source>
</evidence>
<dbReference type="SUPFAM" id="SSF141571">
    <property type="entry name" value="Pentapeptide repeat-like"/>
    <property type="match status" value="1"/>
</dbReference>
<evidence type="ECO:0000313" key="1">
    <source>
        <dbReference type="EMBL" id="KAJ8604967.1"/>
    </source>
</evidence>
<sequence>MLRHLVAVVSVAGGLRLSSNECTAAAKLCRRAASAALLSTALVASSPVGAVEKSEQLSQAKIKGGGASTLQSGRVIAITRGVNLDNTIWEKQNLKGVAFQQSVLRNCNFKFANLFSASFFDADLSGSSFEGADMTQVNLEMADLSQVDLTNADLTQAYVAGAVIKNLEKIDNTDWTDVDMRKDQRTYLCGIAKGQNPKTGVDTRESLMCPDD</sequence>
<proteinExistence type="predicted"/>
<organism evidence="1 2">
    <name type="scientific">Chrysophaeum taylorii</name>
    <dbReference type="NCBI Taxonomy" id="2483200"/>
    <lineage>
        <taxon>Eukaryota</taxon>
        <taxon>Sar</taxon>
        <taxon>Stramenopiles</taxon>
        <taxon>Ochrophyta</taxon>
        <taxon>Pelagophyceae</taxon>
        <taxon>Pelagomonadales</taxon>
        <taxon>Pelagomonadaceae</taxon>
        <taxon>Chrysophaeum</taxon>
    </lineage>
</organism>
<keyword evidence="2" id="KW-1185">Reference proteome</keyword>
<comment type="caution">
    <text evidence="1">The sequence shown here is derived from an EMBL/GenBank/DDBJ whole genome shotgun (WGS) entry which is preliminary data.</text>
</comment>
<dbReference type="Proteomes" id="UP001230188">
    <property type="component" value="Unassembled WGS sequence"/>
</dbReference>
<accession>A0AAD7UIA4</accession>
<dbReference type="EMBL" id="JAQMWT010000319">
    <property type="protein sequence ID" value="KAJ8604967.1"/>
    <property type="molecule type" value="Genomic_DNA"/>
</dbReference>
<dbReference type="Pfam" id="PF00805">
    <property type="entry name" value="Pentapeptide"/>
    <property type="match status" value="1"/>
</dbReference>
<protein>
    <submittedName>
        <fullName evidence="1">Uncharacterized protein</fullName>
    </submittedName>
</protein>
<dbReference type="Gene3D" id="2.160.20.80">
    <property type="entry name" value="E3 ubiquitin-protein ligase SopA"/>
    <property type="match status" value="1"/>
</dbReference>
<dbReference type="PANTHER" id="PTHR47200:SF2">
    <property type="entry name" value="THYLAKOID LUMENAL 15 KDA PROTEIN 1, CHLOROPLASTIC"/>
    <property type="match status" value="1"/>
</dbReference>
<dbReference type="AlphaFoldDB" id="A0AAD7UIA4"/>
<name>A0AAD7UIA4_9STRA</name>
<reference evidence="1" key="1">
    <citation type="submission" date="2023-01" db="EMBL/GenBank/DDBJ databases">
        <title>Metagenome sequencing of chrysophaentin producing Chrysophaeum taylorii.</title>
        <authorList>
            <person name="Davison J."/>
            <person name="Bewley C."/>
        </authorList>
    </citation>
    <scope>NUCLEOTIDE SEQUENCE</scope>
    <source>
        <strain evidence="1">NIES-1699</strain>
    </source>
</reference>